<feature type="non-terminal residue" evidence="1">
    <location>
        <position position="69"/>
    </location>
</feature>
<feature type="non-terminal residue" evidence="1">
    <location>
        <position position="1"/>
    </location>
</feature>
<evidence type="ECO:0008006" key="3">
    <source>
        <dbReference type="Google" id="ProtNLM"/>
    </source>
</evidence>
<dbReference type="RefSeq" id="WP_148042077.1">
    <property type="nucleotide sequence ID" value="NZ_RJLS01000144.1"/>
</dbReference>
<gene>
    <name evidence="1" type="ORF">EFS38_20880</name>
</gene>
<reference evidence="1 2" key="1">
    <citation type="submission" date="2018-11" db="EMBL/GenBank/DDBJ databases">
        <title>Characterization of surface water Dickeya isolates.</title>
        <authorList>
            <person name="Van Gijsegem F."/>
            <person name="Pedron J."/>
        </authorList>
    </citation>
    <scope>NUCLEOTIDE SEQUENCE [LARGE SCALE GENOMIC DNA]</scope>
    <source>
        <strain evidence="1 2">FVG10-MFV-A16</strain>
    </source>
</reference>
<dbReference type="EMBL" id="RJLS01000144">
    <property type="protein sequence ID" value="RNM15120.1"/>
    <property type="molecule type" value="Genomic_DNA"/>
</dbReference>
<sequence>VNALAGFSQTADGALTSGGTVTISSGTLETAGALSAQGLQLRTGLWRNQGAVSLTGDGQLTVDELDNSG</sequence>
<dbReference type="Proteomes" id="UP000271870">
    <property type="component" value="Unassembled WGS sequence"/>
</dbReference>
<comment type="caution">
    <text evidence="1">The sequence shown here is derived from an EMBL/GenBank/DDBJ whole genome shotgun (WGS) entry which is preliminary data.</text>
</comment>
<name>A0ABX9WQI5_9GAMM</name>
<accession>A0ABX9WQI5</accession>
<evidence type="ECO:0000313" key="2">
    <source>
        <dbReference type="Proteomes" id="UP000271870"/>
    </source>
</evidence>
<protein>
    <recommendedName>
        <fullName evidence="3">Autotransporter outer membrane beta-barrel domain-containing protein</fullName>
    </recommendedName>
</protein>
<organism evidence="1 2">
    <name type="scientific">Dickeya undicola</name>
    <dbReference type="NCBI Taxonomy" id="1577887"/>
    <lineage>
        <taxon>Bacteria</taxon>
        <taxon>Pseudomonadati</taxon>
        <taxon>Pseudomonadota</taxon>
        <taxon>Gammaproteobacteria</taxon>
        <taxon>Enterobacterales</taxon>
        <taxon>Pectobacteriaceae</taxon>
        <taxon>Dickeya</taxon>
    </lineage>
</organism>
<proteinExistence type="predicted"/>
<evidence type="ECO:0000313" key="1">
    <source>
        <dbReference type="EMBL" id="RNM15120.1"/>
    </source>
</evidence>
<keyword evidence="2" id="KW-1185">Reference proteome</keyword>